<proteinExistence type="predicted"/>
<comment type="caution">
    <text evidence="1">The sequence shown here is derived from an EMBL/GenBank/DDBJ whole genome shotgun (WGS) entry which is preliminary data.</text>
</comment>
<dbReference type="PROSITE" id="PS51257">
    <property type="entry name" value="PROKAR_LIPOPROTEIN"/>
    <property type="match status" value="1"/>
</dbReference>
<keyword evidence="2" id="KW-1185">Reference proteome</keyword>
<protein>
    <submittedName>
        <fullName evidence="1">Uncharacterized protein</fullName>
    </submittedName>
</protein>
<dbReference type="EMBL" id="WQLA01000002">
    <property type="protein sequence ID" value="MVN90804.1"/>
    <property type="molecule type" value="Genomic_DNA"/>
</dbReference>
<evidence type="ECO:0000313" key="2">
    <source>
        <dbReference type="Proteomes" id="UP000434850"/>
    </source>
</evidence>
<dbReference type="AlphaFoldDB" id="A0A6I4IQA2"/>
<dbReference type="RefSeq" id="WP_157540574.1">
    <property type="nucleotide sequence ID" value="NZ_WQLA01000002.1"/>
</dbReference>
<sequence length="281" mass="31108">MINKSYFGLTEKNMRILPLLISAVIVASFTGCRPKIKQEPVKKVAQPDFVAKHSERDTVTKELPDDAQAKFKLLTTGTFHHDEITAGLEVLTWYGLFKSKHGRYFISPARIKVKQVKDDIVDDGAAKTGWEVTTDVQDTCFFLLSGYTLSTHTVERLLPTAGEITPGQVQKYQYNDVDYMLAATGKKALKVNAVYPFTNYRLHCSVEKNGISYNDVLVAHSKPDYGCTVLFIGDVDGDSVPDLLLDTSGSENTMSTTLYLSKPAEKGKLFKHAGTHTITGC</sequence>
<accession>A0A6I4IQA2</accession>
<name>A0A6I4IQA2_9SPHI</name>
<gene>
    <name evidence="1" type="ORF">GO816_06675</name>
</gene>
<reference evidence="1 2" key="1">
    <citation type="submission" date="2019-12" db="EMBL/GenBank/DDBJ databases">
        <title>Mucilaginibacter sp. HME9299 genome sequencing and assembly.</title>
        <authorList>
            <person name="Kang H."/>
            <person name="Kim H."/>
            <person name="Joh K."/>
        </authorList>
    </citation>
    <scope>NUCLEOTIDE SEQUENCE [LARGE SCALE GENOMIC DNA]</scope>
    <source>
        <strain evidence="1 2">HME9299</strain>
    </source>
</reference>
<evidence type="ECO:0000313" key="1">
    <source>
        <dbReference type="EMBL" id="MVN90804.1"/>
    </source>
</evidence>
<organism evidence="1 2">
    <name type="scientific">Mucilaginibacter aquatilis</name>
    <dbReference type="NCBI Taxonomy" id="1517760"/>
    <lineage>
        <taxon>Bacteria</taxon>
        <taxon>Pseudomonadati</taxon>
        <taxon>Bacteroidota</taxon>
        <taxon>Sphingobacteriia</taxon>
        <taxon>Sphingobacteriales</taxon>
        <taxon>Sphingobacteriaceae</taxon>
        <taxon>Mucilaginibacter</taxon>
    </lineage>
</organism>
<dbReference type="Proteomes" id="UP000434850">
    <property type="component" value="Unassembled WGS sequence"/>
</dbReference>
<dbReference type="OrthoDB" id="1091452at2"/>